<protein>
    <recommendedName>
        <fullName evidence="14">Envelope glycoprotein L</fullName>
        <shortName evidence="14">gL</shortName>
    </recommendedName>
</protein>
<dbReference type="EMBL" id="KC854719">
    <property type="protein sequence ID" value="AGZ17132.2"/>
    <property type="molecule type" value="Genomic_DNA"/>
</dbReference>
<evidence type="ECO:0000256" key="6">
    <source>
        <dbReference type="ARBA" id="ARBA00022812"/>
    </source>
</evidence>
<dbReference type="GO" id="GO:0020002">
    <property type="term" value="C:host cell plasma membrane"/>
    <property type="evidence" value="ECO:0007669"/>
    <property type="project" value="UniProtKB-SubCell"/>
</dbReference>
<evidence type="ECO:0000256" key="5">
    <source>
        <dbReference type="ARBA" id="ARBA00022729"/>
    </source>
</evidence>
<keyword evidence="10 14" id="KW-0472">Membrane</keyword>
<dbReference type="GO" id="GO:0019031">
    <property type="term" value="C:viral envelope"/>
    <property type="evidence" value="ECO:0007669"/>
    <property type="project" value="UniProtKB-UniRule"/>
</dbReference>
<keyword evidence="13 14" id="KW-1160">Virus entry into host cell</keyword>
<proteinExistence type="inferred from homology"/>
<keyword evidence="6 14" id="KW-1040">Host Golgi apparatus</keyword>
<evidence type="ECO:0000256" key="3">
    <source>
        <dbReference type="ARBA" id="ARBA00022521"/>
    </source>
</evidence>
<comment type="subunit">
    <text evidence="14">Interacts with glycoprotein H (gH); this interaction is necessary for the correct processing and cell surface expression of gH.</text>
</comment>
<gene>
    <name evidence="15" type="primary">U82</name>
    <name evidence="14" type="synonym">gL</name>
</gene>
<evidence type="ECO:0000256" key="8">
    <source>
        <dbReference type="ARBA" id="ARBA00022870"/>
    </source>
</evidence>
<dbReference type="GO" id="GO:0055036">
    <property type="term" value="C:virion membrane"/>
    <property type="evidence" value="ECO:0007669"/>
    <property type="project" value="UniProtKB-SubCell"/>
</dbReference>
<keyword evidence="8 14" id="KW-1043">Host membrane</keyword>
<accession>U5U6T2</accession>
<keyword evidence="1 14" id="KW-1168">Fusion of virus membrane with host membrane</keyword>
<evidence type="ECO:0000256" key="9">
    <source>
        <dbReference type="ARBA" id="ARBA00022879"/>
    </source>
</evidence>
<evidence type="ECO:0000256" key="4">
    <source>
        <dbReference type="ARBA" id="ARBA00022595"/>
    </source>
</evidence>
<keyword evidence="2 14" id="KW-1032">Host cell membrane</keyword>
<dbReference type="HAMAP" id="MF_04036">
    <property type="entry name" value="HSV_GL_betahv"/>
    <property type="match status" value="1"/>
</dbReference>
<dbReference type="GO" id="GO:0044177">
    <property type="term" value="C:host cell Golgi apparatus"/>
    <property type="evidence" value="ECO:0007669"/>
    <property type="project" value="UniProtKB-SubCell"/>
</dbReference>
<evidence type="ECO:0000256" key="12">
    <source>
        <dbReference type="ARBA" id="ARBA00023180"/>
    </source>
</evidence>
<dbReference type="GO" id="GO:0019064">
    <property type="term" value="P:fusion of virus membrane with host plasma membrane"/>
    <property type="evidence" value="ECO:0007669"/>
    <property type="project" value="UniProtKB-UniRule"/>
</dbReference>
<sequence length="279" mass="32107">MLHHGAYVTIFINMLTLPDLSVSQNDNKMSISSYPHIDSLCYNNTVNCLKGENISFQGIPKYSSNYSKLIRYRYDSEVATNAMYPIDTKVQEVLSLFYQNSEDLRVFLSLRMDTKSTWEKTLSGASGLRTEKEEETTYTFCDGTYKYFYCSPHSKDCSGSKVDLTSIDYVDSIFSENVAEISFKGKPSLEVLVKLFIYNNITSKYRVVTIPLRTPALLDVLFNATYRMLYRDKSSHALLKAFKLFFARYIGEPYRGPRNNKFTRVWQKNGSERMGNAVL</sequence>
<keyword evidence="5" id="KW-0732">Signal</keyword>
<evidence type="ECO:0000256" key="11">
    <source>
        <dbReference type="ARBA" id="ARBA00023157"/>
    </source>
</evidence>
<comment type="function">
    <text evidence="14">The heterodimer glycoprotein H-glycoprotein L is required for the fusion of viral and plasma membranes leading to virus entry into the host cell. Acts as a functional inhibitor of gH and maintains gH in an inhibited form. Upon binding to host integrins, gL dissociates from gH leading to activation of the viral fusion glycoproteins gB and gH.</text>
</comment>
<dbReference type="InterPro" id="IPR002689">
    <property type="entry name" value="Cytomegalo_gL"/>
</dbReference>
<evidence type="ECO:0000256" key="10">
    <source>
        <dbReference type="ARBA" id="ARBA00023136"/>
    </source>
</evidence>
<evidence type="ECO:0000256" key="14">
    <source>
        <dbReference type="HAMAP-Rule" id="MF_04036"/>
    </source>
</evidence>
<dbReference type="GO" id="GO:0046718">
    <property type="term" value="P:symbiont entry into host cell"/>
    <property type="evidence" value="ECO:0007669"/>
    <property type="project" value="UniProtKB-KW"/>
</dbReference>
<keyword evidence="12 14" id="KW-0325">Glycoprotein</keyword>
<comment type="subcellular location">
    <subcellularLocation>
        <location evidence="14">Virion membrane</location>
        <topology evidence="14">Peripheral membrane protein</topology>
        <orientation evidence="14">Extracellular side</orientation>
    </subcellularLocation>
    <subcellularLocation>
        <location evidence="14">Host cell membrane</location>
        <topology evidence="14">Peripheral membrane protein</topology>
        <orientation evidence="14">Extracellular side</orientation>
    </subcellularLocation>
    <subcellularLocation>
        <location evidence="14">Host Golgi apparatus</location>
        <location evidence="14">Host trans-Golgi network</location>
    </subcellularLocation>
    <text evidence="14">gL associates with the extravirion surface through its binding to gH. During virion morphogenesis, this protein probably accumulates in the host trans-Golgi where secondary envelopment occurs.</text>
</comment>
<keyword evidence="7 14" id="KW-0946">Virion</keyword>
<dbReference type="Pfam" id="PF01801">
    <property type="entry name" value="Cytomega_gL"/>
    <property type="match status" value="1"/>
</dbReference>
<name>U5U6T2_9BETA</name>
<reference evidence="15" key="2">
    <citation type="journal article" date="2013" name="J. Zoo Wildl. Med.">
        <title>Elephant endotheliotropic herpesvirus 5, a newly recognized elephant herpesvirus associated with clinical and subclinical infections in captive Asian elephants (Elephas maximus).</title>
        <authorList>
            <person name="Atkins L."/>
            <person name="Zong J.C."/>
            <person name="Tan J."/>
            <person name="Mejia A."/>
            <person name="Heaggans S.Y."/>
            <person name="Nofs S.A."/>
            <person name="Stanton J.J."/>
            <person name="Flanagan J.P."/>
            <person name="Howard L."/>
            <person name="Latimer E."/>
            <person name="Stevens M.R."/>
            <person name="Hoffman D.S."/>
            <person name="Hayward G.S."/>
            <person name="Ling P.D."/>
        </authorList>
    </citation>
    <scope>NUCLEOTIDE SEQUENCE</scope>
    <source>
        <strain evidence="15">North American #NAP50</strain>
    </source>
</reference>
<organism evidence="15">
    <name type="scientific">Elephant endotheliotropic herpesvirus 5A</name>
    <dbReference type="NCBI Taxonomy" id="1382992"/>
    <lineage>
        <taxon>Viruses</taxon>
        <taxon>Duplodnaviria</taxon>
        <taxon>Heunggongvirae</taxon>
        <taxon>Peploviricota</taxon>
        <taxon>Herviviricetes</taxon>
        <taxon>Herpesvirales</taxon>
        <taxon>Orthoherpesviridae</taxon>
        <taxon>Betaherpesvirinae</taxon>
        <taxon>Proboscivirus</taxon>
        <taxon>Elephant endotheliotropic herpesvirus 5</taxon>
    </lineage>
</organism>
<evidence type="ECO:0000256" key="7">
    <source>
        <dbReference type="ARBA" id="ARBA00022844"/>
    </source>
</evidence>
<evidence type="ECO:0000256" key="2">
    <source>
        <dbReference type="ARBA" id="ARBA00022511"/>
    </source>
</evidence>
<dbReference type="PROSITE" id="PS52025">
    <property type="entry name" value="GL_BHV"/>
    <property type="match status" value="1"/>
</dbReference>
<keyword evidence="9 14" id="KW-0261">Viral envelope protein</keyword>
<reference evidence="15" key="1">
    <citation type="journal article" date="2011" name="Vet. Microbiol.">
        <title>Detection and evaluation of novel herpesviruses in routine and pathological samples from Asian and African elephants: identification of two new probosciviruses (EEHV5 and EEHV6) and two new gammaherpesviruses (EGHV3B and EGHV5).</title>
        <authorList>
            <person name="Latimer E"/>
            <person name="Zong JC"/>
            <person name="Heaggans SY"/>
            <person name="Richman LK"/>
            <person name="Hayward GS."/>
        </authorList>
    </citation>
    <scope>NUCLEOTIDE SEQUENCE</scope>
    <source>
        <strain evidence="15">North American #NAP50</strain>
    </source>
</reference>
<evidence type="ECO:0000256" key="13">
    <source>
        <dbReference type="ARBA" id="ARBA00023296"/>
    </source>
</evidence>
<keyword evidence="11" id="KW-1015">Disulfide bond</keyword>
<evidence type="ECO:0000313" key="15">
    <source>
        <dbReference type="EMBL" id="AGZ17132.2"/>
    </source>
</evidence>
<keyword evidence="3 14" id="KW-1169">Fusion of virus membrane with host cell membrane</keyword>
<keyword evidence="4 14" id="KW-1162">Viral penetration into host cytoplasm</keyword>
<evidence type="ECO:0000256" key="1">
    <source>
        <dbReference type="ARBA" id="ARBA00022506"/>
    </source>
</evidence>
<reference evidence="15" key="3">
    <citation type="submission" date="2014-06" db="EMBL/GenBank/DDBJ databases">
        <title>Comparative Genome Analysis of Four Additional Elephant Endotheliotropic Herpesvirus Species EEHV3, EEHV4, EEHV5 and EEHV6 from Cases of Hemorrhagic Disease or Viremia.</title>
        <authorList>
            <person name="Zong J.-C."/>
            <person name="Latimer E.M."/>
            <person name="Richman L.K."/>
            <person name="Heaggans S.Y."/>
            <person name="Hayward G.S."/>
        </authorList>
    </citation>
    <scope>NUCLEOTIDE SEQUENCE</scope>
    <source>
        <strain evidence="15">North American #NAP50</strain>
    </source>
</reference>